<dbReference type="EC" id="1.11.1.24" evidence="2"/>
<dbReference type="InterPro" id="IPR024706">
    <property type="entry name" value="Peroxiredoxin_AhpC-typ"/>
</dbReference>
<gene>
    <name evidence="13" type="ORF">BJBARM4_0057</name>
</gene>
<dbReference type="PANTHER" id="PTHR42801:SF4">
    <property type="entry name" value="AHPC_TSA FAMILY PROTEIN"/>
    <property type="match status" value="1"/>
</dbReference>
<dbReference type="SUPFAM" id="SSF52833">
    <property type="entry name" value="Thioredoxin-like"/>
    <property type="match status" value="1"/>
</dbReference>
<evidence type="ECO:0000256" key="7">
    <source>
        <dbReference type="ARBA" id="ARBA00023284"/>
    </source>
</evidence>
<reference evidence="13 14" key="1">
    <citation type="journal article" date="2010" name="Proc. Natl. Acad. Sci. U.S.A.">
        <title>Enigmatic, ultrasmall, uncultivated Archaea.</title>
        <authorList>
            <person name="Baker B.J."/>
            <person name="Comolli L.R."/>
            <person name="Dick G.J."/>
            <person name="Hauser L.J."/>
            <person name="Hyatt D."/>
            <person name="Dill B.D."/>
            <person name="Land M.L."/>
            <person name="Verberkmoes N.C."/>
            <person name="Hettich R.L."/>
            <person name="Banfield J.F."/>
        </authorList>
    </citation>
    <scope>NUCLEOTIDE SEQUENCE [LARGE SCALE GENOMIC DNA]</scope>
</reference>
<dbReference type="Proteomes" id="UP000009375">
    <property type="component" value="Unassembled WGS sequence"/>
</dbReference>
<comment type="similarity">
    <text evidence="9">Belongs to the peroxiredoxin family. BCP/PrxQ subfamily.</text>
</comment>
<feature type="active site" description="Cysteine sulfenic acid (-SOH) intermediate; for peroxidase activity" evidence="11">
    <location>
        <position position="45"/>
    </location>
</feature>
<keyword evidence="6" id="KW-1015">Disulfide bond</keyword>
<dbReference type="InterPro" id="IPR050924">
    <property type="entry name" value="Peroxiredoxin_BCP/PrxQ"/>
</dbReference>
<accession>D2EEC0</accession>
<evidence type="ECO:0000313" key="14">
    <source>
        <dbReference type="Proteomes" id="UP000009375"/>
    </source>
</evidence>
<evidence type="ECO:0000256" key="10">
    <source>
        <dbReference type="ARBA" id="ARBA00049091"/>
    </source>
</evidence>
<sequence length="147" mass="16514">MEVKEGDMFPDFKLKADDGKEVSLSDLKGKKSVVYFYPKDDTPGCTKEACSFRDSINSFESQRIPVFGISVDSIESHKKFKNKYSIPFTLLSDSDKKVIAKLGIKSILGVASRVTFILDENGKILKIYPKVSPDKHAEEILAFLKKE</sequence>
<dbReference type="GO" id="GO:0034599">
    <property type="term" value="P:cellular response to oxidative stress"/>
    <property type="evidence" value="ECO:0007669"/>
    <property type="project" value="TreeGrafter"/>
</dbReference>
<dbReference type="GO" id="GO:0005737">
    <property type="term" value="C:cytoplasm"/>
    <property type="evidence" value="ECO:0007669"/>
    <property type="project" value="TreeGrafter"/>
</dbReference>
<keyword evidence="4" id="KW-0049">Antioxidant</keyword>
<proteinExistence type="inferred from homology"/>
<dbReference type="AlphaFoldDB" id="D2EEC0"/>
<name>D2EEC0_PARA4</name>
<feature type="domain" description="Thioredoxin" evidence="12">
    <location>
        <begin position="3"/>
        <end position="147"/>
    </location>
</feature>
<dbReference type="Pfam" id="PF00578">
    <property type="entry name" value="AhpC-TSA"/>
    <property type="match status" value="1"/>
</dbReference>
<evidence type="ECO:0000256" key="6">
    <source>
        <dbReference type="ARBA" id="ARBA00023157"/>
    </source>
</evidence>
<dbReference type="InterPro" id="IPR036249">
    <property type="entry name" value="Thioredoxin-like_sf"/>
</dbReference>
<dbReference type="PANTHER" id="PTHR42801">
    <property type="entry name" value="THIOREDOXIN-DEPENDENT PEROXIDE REDUCTASE"/>
    <property type="match status" value="1"/>
</dbReference>
<evidence type="ECO:0000256" key="9">
    <source>
        <dbReference type="ARBA" id="ARBA00038489"/>
    </source>
</evidence>
<evidence type="ECO:0000259" key="12">
    <source>
        <dbReference type="PROSITE" id="PS51352"/>
    </source>
</evidence>
<evidence type="ECO:0000256" key="5">
    <source>
        <dbReference type="ARBA" id="ARBA00023002"/>
    </source>
</evidence>
<evidence type="ECO:0000313" key="13">
    <source>
        <dbReference type="EMBL" id="EEZ93299.1"/>
    </source>
</evidence>
<dbReference type="InterPro" id="IPR000866">
    <property type="entry name" value="AhpC/TSA"/>
</dbReference>
<protein>
    <recommendedName>
        <fullName evidence="2">thioredoxin-dependent peroxiredoxin</fullName>
        <ecNumber evidence="2">1.11.1.24</ecNumber>
    </recommendedName>
    <alternativeName>
        <fullName evidence="8">Thioredoxin peroxidase</fullName>
    </alternativeName>
</protein>
<dbReference type="EMBL" id="GG730039">
    <property type="protein sequence ID" value="EEZ93299.1"/>
    <property type="molecule type" value="Genomic_DNA"/>
</dbReference>
<evidence type="ECO:0000256" key="11">
    <source>
        <dbReference type="PIRSR" id="PIRSR000239-1"/>
    </source>
</evidence>
<evidence type="ECO:0000256" key="1">
    <source>
        <dbReference type="ARBA" id="ARBA00011245"/>
    </source>
</evidence>
<keyword evidence="5" id="KW-0560">Oxidoreductase</keyword>
<dbReference type="FunFam" id="3.40.30.10:FF:000007">
    <property type="entry name" value="Thioredoxin-dependent thiol peroxidase"/>
    <property type="match status" value="1"/>
</dbReference>
<evidence type="ECO:0000256" key="3">
    <source>
        <dbReference type="ARBA" id="ARBA00022559"/>
    </source>
</evidence>
<evidence type="ECO:0000256" key="2">
    <source>
        <dbReference type="ARBA" id="ARBA00013017"/>
    </source>
</evidence>
<keyword evidence="7" id="KW-0676">Redox-active center</keyword>
<dbReference type="GO" id="GO:0045454">
    <property type="term" value="P:cell redox homeostasis"/>
    <property type="evidence" value="ECO:0007669"/>
    <property type="project" value="TreeGrafter"/>
</dbReference>
<dbReference type="GO" id="GO:0008379">
    <property type="term" value="F:thioredoxin peroxidase activity"/>
    <property type="evidence" value="ECO:0007669"/>
    <property type="project" value="TreeGrafter"/>
</dbReference>
<keyword evidence="3" id="KW-0575">Peroxidase</keyword>
<dbReference type="InterPro" id="IPR013766">
    <property type="entry name" value="Thioredoxin_domain"/>
</dbReference>
<comment type="catalytic activity">
    <reaction evidence="10">
        <text>a hydroperoxide + [thioredoxin]-dithiol = an alcohol + [thioredoxin]-disulfide + H2O</text>
        <dbReference type="Rhea" id="RHEA:62620"/>
        <dbReference type="Rhea" id="RHEA-COMP:10698"/>
        <dbReference type="Rhea" id="RHEA-COMP:10700"/>
        <dbReference type="ChEBI" id="CHEBI:15377"/>
        <dbReference type="ChEBI" id="CHEBI:29950"/>
        <dbReference type="ChEBI" id="CHEBI:30879"/>
        <dbReference type="ChEBI" id="CHEBI:35924"/>
        <dbReference type="ChEBI" id="CHEBI:50058"/>
        <dbReference type="EC" id="1.11.1.24"/>
    </reaction>
</comment>
<dbReference type="CDD" id="cd03017">
    <property type="entry name" value="PRX_BCP"/>
    <property type="match status" value="1"/>
</dbReference>
<evidence type="ECO:0000256" key="4">
    <source>
        <dbReference type="ARBA" id="ARBA00022862"/>
    </source>
</evidence>
<comment type="subunit">
    <text evidence="1">Monomer.</text>
</comment>
<dbReference type="PIRSF" id="PIRSF000239">
    <property type="entry name" value="AHPC"/>
    <property type="match status" value="1"/>
</dbReference>
<evidence type="ECO:0000256" key="8">
    <source>
        <dbReference type="ARBA" id="ARBA00032824"/>
    </source>
</evidence>
<organism evidence="13 14">
    <name type="scientific">Candidatus Parvarchaeum acidiphilum ARMAN-4</name>
    <dbReference type="NCBI Taxonomy" id="662760"/>
    <lineage>
        <taxon>Archaea</taxon>
        <taxon>Candidatus Parvarchaeota</taxon>
        <taxon>Candidatus Parvarchaeum</taxon>
    </lineage>
</organism>
<dbReference type="PROSITE" id="PS51352">
    <property type="entry name" value="THIOREDOXIN_2"/>
    <property type="match status" value="1"/>
</dbReference>
<dbReference type="Gene3D" id="3.40.30.10">
    <property type="entry name" value="Glutaredoxin"/>
    <property type="match status" value="1"/>
</dbReference>